<protein>
    <submittedName>
        <fullName evidence="2">HDC02460</fullName>
    </submittedName>
</protein>
<sequence length="101" mass="11182">MSKSVEKLPPHLGRNVGDTGEIPSCVFDMSPEANWTKSGVNVGTDGAANKNSRFGIVNRKHIRHRTPPTAKWVKVEKDNGRGGGVDTFKLKWHVIWQIFSA</sequence>
<dbReference type="AlphaFoldDB" id="Q6IHJ8"/>
<accession>Q6IHJ8</accession>
<organism evidence="2">
    <name type="scientific">Drosophila melanogaster</name>
    <name type="common">Fruit fly</name>
    <dbReference type="NCBI Taxonomy" id="7227"/>
    <lineage>
        <taxon>Eukaryota</taxon>
        <taxon>Metazoa</taxon>
        <taxon>Ecdysozoa</taxon>
        <taxon>Arthropoda</taxon>
        <taxon>Hexapoda</taxon>
        <taxon>Insecta</taxon>
        <taxon>Pterygota</taxon>
        <taxon>Neoptera</taxon>
        <taxon>Endopterygota</taxon>
        <taxon>Diptera</taxon>
        <taxon>Brachycera</taxon>
        <taxon>Muscomorpha</taxon>
        <taxon>Ephydroidea</taxon>
        <taxon>Drosophilidae</taxon>
        <taxon>Drosophila</taxon>
        <taxon>Sophophora</taxon>
    </lineage>
</organism>
<dbReference type="EMBL" id="BK003418">
    <property type="protein sequence ID" value="DAA03617.1"/>
    <property type="molecule type" value="Genomic_DNA"/>
</dbReference>
<feature type="region of interest" description="Disordered" evidence="1">
    <location>
        <begin position="1"/>
        <end position="20"/>
    </location>
</feature>
<name>Q6IHJ8_DROME</name>
<reference evidence="2" key="1">
    <citation type="journal article" date="2003" name="Genome Biol.">
        <title>An integrated gene annotation and transcriptional profiling approach towards the full gene content of the Drosophila genome.</title>
        <authorList>
            <person name="Hild M."/>
            <person name="Beckmann B."/>
            <person name="Haas S.A."/>
            <person name="Koch B."/>
            <person name="Solovyev V."/>
            <person name="Busold C."/>
            <person name="Fellenberg K."/>
            <person name="Boutros M."/>
            <person name="Vingron M."/>
            <person name="Sauer F."/>
            <person name="Hoheisel J.D."/>
            <person name="Paro R."/>
        </authorList>
    </citation>
    <scope>NUCLEOTIDE SEQUENCE</scope>
</reference>
<evidence type="ECO:0000256" key="1">
    <source>
        <dbReference type="SAM" id="MobiDB-lite"/>
    </source>
</evidence>
<gene>
    <name evidence="2" type="ORF">HDC02460</name>
</gene>
<evidence type="ECO:0000313" key="2">
    <source>
        <dbReference type="EMBL" id="DAA03617.1"/>
    </source>
</evidence>
<proteinExistence type="predicted"/>